<organism evidence="2 3">
    <name type="scientific">Sinanodonta woodiana</name>
    <name type="common">Chinese pond mussel</name>
    <name type="synonym">Anodonta woodiana</name>
    <dbReference type="NCBI Taxonomy" id="1069815"/>
    <lineage>
        <taxon>Eukaryota</taxon>
        <taxon>Metazoa</taxon>
        <taxon>Spiralia</taxon>
        <taxon>Lophotrochozoa</taxon>
        <taxon>Mollusca</taxon>
        <taxon>Bivalvia</taxon>
        <taxon>Autobranchia</taxon>
        <taxon>Heteroconchia</taxon>
        <taxon>Palaeoheterodonta</taxon>
        <taxon>Unionida</taxon>
        <taxon>Unionoidea</taxon>
        <taxon>Unionidae</taxon>
        <taxon>Unioninae</taxon>
        <taxon>Sinanodonta</taxon>
    </lineage>
</organism>
<dbReference type="AlphaFoldDB" id="A0ABD3V2X1"/>
<dbReference type="Proteomes" id="UP001634394">
    <property type="component" value="Unassembled WGS sequence"/>
</dbReference>
<comment type="caution">
    <text evidence="2">The sequence shown here is derived from an EMBL/GenBank/DDBJ whole genome shotgun (WGS) entry which is preliminary data.</text>
</comment>
<evidence type="ECO:0000256" key="1">
    <source>
        <dbReference type="SAM" id="MobiDB-lite"/>
    </source>
</evidence>
<name>A0ABD3V2X1_SINWO</name>
<dbReference type="EMBL" id="JBJQND010000014">
    <property type="protein sequence ID" value="KAL3855566.1"/>
    <property type="molecule type" value="Genomic_DNA"/>
</dbReference>
<evidence type="ECO:0000313" key="3">
    <source>
        <dbReference type="Proteomes" id="UP001634394"/>
    </source>
</evidence>
<evidence type="ECO:0000313" key="2">
    <source>
        <dbReference type="EMBL" id="KAL3855566.1"/>
    </source>
</evidence>
<feature type="region of interest" description="Disordered" evidence="1">
    <location>
        <begin position="309"/>
        <end position="343"/>
    </location>
</feature>
<proteinExistence type="predicted"/>
<gene>
    <name evidence="2" type="ORF">ACJMK2_014773</name>
</gene>
<protein>
    <submittedName>
        <fullName evidence="2">Uncharacterized protein</fullName>
    </submittedName>
</protein>
<dbReference type="SUPFAM" id="SSF63829">
    <property type="entry name" value="Calcium-dependent phosphotriesterase"/>
    <property type="match status" value="1"/>
</dbReference>
<reference evidence="2 3" key="1">
    <citation type="submission" date="2024-11" db="EMBL/GenBank/DDBJ databases">
        <title>Chromosome-level genome assembly of the freshwater bivalve Anodonta woodiana.</title>
        <authorList>
            <person name="Chen X."/>
        </authorList>
    </citation>
    <scope>NUCLEOTIDE SEQUENCE [LARGE SCALE GENOMIC DNA]</scope>
    <source>
        <strain evidence="2">MN2024</strain>
        <tissue evidence="2">Gills</tissue>
    </source>
</reference>
<accession>A0ABD3V2X1</accession>
<keyword evidence="3" id="KW-1185">Reference proteome</keyword>
<sequence length="840" mass="94769">MATARERLIFCNGDVIARTILLESADETPDYSSIVICQDKIIVLDNKDNKVKIHGLFDGKLLDKLDSDSIQSAICLMDATTICVLHLDGLIKIVSIKSEDMSAVFTETKRFCQVNVFDYCHSVVKAHDNIIVVGVKEDTTYWCIASVDNGHVDTIHRICKWSFWSYVTTKDNIIYISCFVDVDDDDNGVYGYDILNPSECKYKYKHNNLQCPTSIAIIKDGTILVGDYLDSCIHQLTASCELVSYPWYLLAMVSKESLWTPHAMFCNNGRLYTTCWGSTEITEFHHWYQAQFLMSHEKEQPISVETSKEIEQGNDDTGQSNVKTAVPPSGQRPMDSDSGKQDQNAEESRIKRIFLRISLLHNIRFFFSKSIIISDIKQYGYNKIIQCRLRRMSNHLCKQIRGAIRVWTGYRTEDMHTPIFVVMFKKNIIPGEIILSKPYDDYEIVFRNEHTPSDEEEQISERSEKHTNTISKEDMSRVLDCIANNTERLMNEHSSLSIIAPSTVKAVGFNARSNESKLVDSMCIVLYIPIKGIIPMGEKEFPKDIDGISTDVREGEFVFHCQVGPDEFHSKLPMGCCISTKDDLNGTLGGFVDLSSSAIGCITAAHAVLNVNQLKMAMKNALSDEDIRDIQIYQPNVDTEAFGKVVQIAFVQGNQHEPTVDAALIEITDHERTPYTGMFPFINYPFLGFTTENPMMYNSGNIRYNSDISKEFKVVKYGQATSNTWGKLAWDGASVRLVDTRYQLRATPDDDNVSHLIYYQQMIVKSSDAINFSMPGDSGALVFVNNEANGELEAIGLLVGGDTQTGKAQKHFVTPIKAVFTKLELGTHMFRHFPNINEGE</sequence>